<dbReference type="SUPFAM" id="SSF50729">
    <property type="entry name" value="PH domain-like"/>
    <property type="match status" value="1"/>
</dbReference>
<dbReference type="PANTHER" id="PTHR11232:SF74">
    <property type="entry name" value="PTB DOMAIN-CONTAINING ADAPTER PROTEIN CED-6-LIKE PROTEIN"/>
    <property type="match status" value="1"/>
</dbReference>
<dbReference type="OrthoDB" id="9999955at2759"/>
<dbReference type="InterPro" id="IPR006020">
    <property type="entry name" value="PTB/PI_dom"/>
</dbReference>
<feature type="region of interest" description="Disordered" evidence="1">
    <location>
        <begin position="246"/>
        <end position="292"/>
    </location>
</feature>
<dbReference type="InterPro" id="IPR011993">
    <property type="entry name" value="PH-like_dom_sf"/>
</dbReference>
<dbReference type="CDD" id="cd13159">
    <property type="entry name" value="PTB_LDLRAP-mammal-like"/>
    <property type="match status" value="1"/>
</dbReference>
<dbReference type="InterPro" id="IPR051133">
    <property type="entry name" value="Adapter_Engulfment-Domain"/>
</dbReference>
<accession>A0A8S1C8N1</accession>
<organism evidence="3 4">
    <name type="scientific">Cloeon dipterum</name>
    <dbReference type="NCBI Taxonomy" id="197152"/>
    <lineage>
        <taxon>Eukaryota</taxon>
        <taxon>Metazoa</taxon>
        <taxon>Ecdysozoa</taxon>
        <taxon>Arthropoda</taxon>
        <taxon>Hexapoda</taxon>
        <taxon>Insecta</taxon>
        <taxon>Pterygota</taxon>
        <taxon>Palaeoptera</taxon>
        <taxon>Ephemeroptera</taxon>
        <taxon>Pisciforma</taxon>
        <taxon>Baetidae</taxon>
        <taxon>Cloeon</taxon>
    </lineage>
</organism>
<feature type="compositionally biased region" description="Polar residues" evidence="1">
    <location>
        <begin position="267"/>
        <end position="286"/>
    </location>
</feature>
<evidence type="ECO:0000313" key="4">
    <source>
        <dbReference type="Proteomes" id="UP000494165"/>
    </source>
</evidence>
<dbReference type="AlphaFoldDB" id="A0A8S1C8N1"/>
<dbReference type="Gene3D" id="2.30.29.30">
    <property type="entry name" value="Pleckstrin-homology domain (PH domain)/Phosphotyrosine-binding domain (PTB)"/>
    <property type="match status" value="1"/>
</dbReference>
<dbReference type="SMART" id="SM00462">
    <property type="entry name" value="PTB"/>
    <property type="match status" value="1"/>
</dbReference>
<sequence length="292" mass="32118">MSFLKSIWRGSSKHKKLSEDFVLGKQEAESNTNLEGVSFDVKYLGSTLVETPNGEGSTAEAIKTVITMAKASGKKLPRVSLTVGLNGIRMVDNATDEIHLDVSIYRISYCSADATYDHVFAFIATNSNETMECHAFLCPKRKVAQAVTLTIAQSFTMAYELWQISQTKHDSLPEKTDNNSDDRQNEDDPIKEMVKIEAIPKSRSHSLLIDLSSEVPSCAEPANWVCFEDDEFENLNSSFARLAASRSSSSSTPVSTPLNPPPRSISLDPSPSSAGTKNPWNEQHNSIDLFCS</sequence>
<keyword evidence="4" id="KW-1185">Reference proteome</keyword>
<reference evidence="3 4" key="1">
    <citation type="submission" date="2020-04" db="EMBL/GenBank/DDBJ databases">
        <authorList>
            <person name="Alioto T."/>
            <person name="Alioto T."/>
            <person name="Gomez Garrido J."/>
        </authorList>
    </citation>
    <scope>NUCLEOTIDE SEQUENCE [LARGE SCALE GENOMIC DNA]</scope>
</reference>
<gene>
    <name evidence="3" type="ORF">CLODIP_2_CD14489</name>
</gene>
<feature type="compositionally biased region" description="Low complexity" evidence="1">
    <location>
        <begin position="246"/>
        <end position="257"/>
    </location>
</feature>
<feature type="region of interest" description="Disordered" evidence="1">
    <location>
        <begin position="170"/>
        <end position="189"/>
    </location>
</feature>
<name>A0A8S1C8N1_9INSE</name>
<evidence type="ECO:0000256" key="1">
    <source>
        <dbReference type="SAM" id="MobiDB-lite"/>
    </source>
</evidence>
<dbReference type="PROSITE" id="PS01179">
    <property type="entry name" value="PID"/>
    <property type="match status" value="1"/>
</dbReference>
<comment type="caution">
    <text evidence="3">The sequence shown here is derived from an EMBL/GenBank/DDBJ whole genome shotgun (WGS) entry which is preliminary data.</text>
</comment>
<feature type="domain" description="PID" evidence="2">
    <location>
        <begin position="36"/>
        <end position="160"/>
    </location>
</feature>
<evidence type="ECO:0000259" key="2">
    <source>
        <dbReference type="PROSITE" id="PS01179"/>
    </source>
</evidence>
<proteinExistence type="predicted"/>
<dbReference type="Pfam" id="PF00640">
    <property type="entry name" value="PID"/>
    <property type="match status" value="1"/>
</dbReference>
<dbReference type="PANTHER" id="PTHR11232">
    <property type="entry name" value="PHOSPHOTYROSINE INTERACTION DOMAIN-CONTAINING FAMILY MEMBER"/>
    <property type="match status" value="1"/>
</dbReference>
<dbReference type="EMBL" id="CADEPI010000015">
    <property type="protein sequence ID" value="CAB3364354.1"/>
    <property type="molecule type" value="Genomic_DNA"/>
</dbReference>
<evidence type="ECO:0000313" key="3">
    <source>
        <dbReference type="EMBL" id="CAB3364354.1"/>
    </source>
</evidence>
<protein>
    <recommendedName>
        <fullName evidence="2">PID domain-containing protein</fullName>
    </recommendedName>
</protein>
<dbReference type="Proteomes" id="UP000494165">
    <property type="component" value="Unassembled WGS sequence"/>
</dbReference>